<dbReference type="PANTHER" id="PTHR48053">
    <property type="entry name" value="LEUCINE RICH REPEAT FAMILY PROTEIN, EXPRESSED"/>
    <property type="match status" value="1"/>
</dbReference>
<comment type="subcellular location">
    <subcellularLocation>
        <location evidence="1">Membrane</location>
        <topology evidence="1">Single-pass type I membrane protein</topology>
    </subcellularLocation>
</comment>
<evidence type="ECO:0000256" key="1">
    <source>
        <dbReference type="ARBA" id="ARBA00004479"/>
    </source>
</evidence>
<evidence type="ECO:0000313" key="4">
    <source>
        <dbReference type="EMBL" id="KAF3973854.1"/>
    </source>
</evidence>
<dbReference type="EMBL" id="JRKL02000204">
    <property type="protein sequence ID" value="KAF3973854.1"/>
    <property type="molecule type" value="Genomic_DNA"/>
</dbReference>
<dbReference type="InterPro" id="IPR051716">
    <property type="entry name" value="Plant_RL_S/T_kinase"/>
</dbReference>
<reference evidence="4" key="1">
    <citation type="submission" date="2020-03" db="EMBL/GenBank/DDBJ databases">
        <title>Castanea mollissima Vanexum genome sequencing.</title>
        <authorList>
            <person name="Staton M."/>
        </authorList>
    </citation>
    <scope>NUCLEOTIDE SEQUENCE</scope>
    <source>
        <tissue evidence="4">Leaf</tissue>
    </source>
</reference>
<feature type="non-terminal residue" evidence="4">
    <location>
        <position position="1"/>
    </location>
</feature>
<evidence type="ECO:0000256" key="3">
    <source>
        <dbReference type="ARBA" id="ARBA00023170"/>
    </source>
</evidence>
<keyword evidence="5" id="KW-1185">Reference proteome</keyword>
<dbReference type="PANTHER" id="PTHR48053:SF71">
    <property type="entry name" value="LEUCINE RICH REPEAT FAMILY PROTEIN, EXPRESSED"/>
    <property type="match status" value="1"/>
</dbReference>
<gene>
    <name evidence="4" type="ORF">CMV_002743</name>
</gene>
<organism evidence="4 5">
    <name type="scientific">Castanea mollissima</name>
    <name type="common">Chinese chestnut</name>
    <dbReference type="NCBI Taxonomy" id="60419"/>
    <lineage>
        <taxon>Eukaryota</taxon>
        <taxon>Viridiplantae</taxon>
        <taxon>Streptophyta</taxon>
        <taxon>Embryophyta</taxon>
        <taxon>Tracheophyta</taxon>
        <taxon>Spermatophyta</taxon>
        <taxon>Magnoliopsida</taxon>
        <taxon>eudicotyledons</taxon>
        <taxon>Gunneridae</taxon>
        <taxon>Pentapetalae</taxon>
        <taxon>rosids</taxon>
        <taxon>fabids</taxon>
        <taxon>Fagales</taxon>
        <taxon>Fagaceae</taxon>
        <taxon>Castanea</taxon>
    </lineage>
</organism>
<dbReference type="SUPFAM" id="SSF52058">
    <property type="entry name" value="L domain-like"/>
    <property type="match status" value="1"/>
</dbReference>
<keyword evidence="2" id="KW-0732">Signal</keyword>
<evidence type="ECO:0000256" key="2">
    <source>
        <dbReference type="ARBA" id="ARBA00022729"/>
    </source>
</evidence>
<proteinExistence type="predicted"/>
<accession>A0A8J4RT94</accession>
<dbReference type="Proteomes" id="UP000737018">
    <property type="component" value="Unassembled WGS sequence"/>
</dbReference>
<dbReference type="GO" id="GO:0016020">
    <property type="term" value="C:membrane"/>
    <property type="evidence" value="ECO:0007669"/>
    <property type="project" value="UniProtKB-SubCell"/>
</dbReference>
<dbReference type="AlphaFoldDB" id="A0A8J4RT94"/>
<sequence>GEGKEQDEDDVDHGRDEYEEMIGRDDFHENTINYENVDNVCDDVVDDHNDDAIEFQDDIGDEGSLPKEIGNAASLQRLVLNNNLLGGTIPKEIRNLTNLSVLNLNSKANMLEEPSPRRISALFMEFVMRLLHGHIEKKGKFQTRSLSASKLHKSKALGIPGGNLCCISLVGWRESISVWVERQRLHPVAAQLGHFAPAQCHCHVDAWLVEHVSR</sequence>
<name>A0A8J4RT94_9ROSI</name>
<comment type="caution">
    <text evidence="4">The sequence shown here is derived from an EMBL/GenBank/DDBJ whole genome shotgun (WGS) entry which is preliminary data.</text>
</comment>
<dbReference type="Gene3D" id="3.80.10.10">
    <property type="entry name" value="Ribonuclease Inhibitor"/>
    <property type="match status" value="1"/>
</dbReference>
<keyword evidence="3" id="KW-0675">Receptor</keyword>
<evidence type="ECO:0000313" key="5">
    <source>
        <dbReference type="Proteomes" id="UP000737018"/>
    </source>
</evidence>
<protein>
    <submittedName>
        <fullName evidence="4">Uncharacterized protein</fullName>
    </submittedName>
</protein>
<dbReference type="InterPro" id="IPR032675">
    <property type="entry name" value="LRR_dom_sf"/>
</dbReference>